<comment type="caution">
    <text evidence="2">The sequence shown here is derived from an EMBL/GenBank/DDBJ whole genome shotgun (WGS) entry which is preliminary data.</text>
</comment>
<accession>A0ABR0MF65</accession>
<evidence type="ECO:0000313" key="2">
    <source>
        <dbReference type="EMBL" id="KAK5771901.1"/>
    </source>
</evidence>
<dbReference type="InterPro" id="IPR040256">
    <property type="entry name" value="At4g02000-like"/>
</dbReference>
<name>A0ABR0MF65_GOSAR</name>
<evidence type="ECO:0000259" key="1">
    <source>
        <dbReference type="Pfam" id="PF14111"/>
    </source>
</evidence>
<dbReference type="Proteomes" id="UP001358586">
    <property type="component" value="Chromosome 13"/>
</dbReference>
<keyword evidence="3" id="KW-1185">Reference proteome</keyword>
<proteinExistence type="predicted"/>
<dbReference type="Pfam" id="PF14111">
    <property type="entry name" value="DUF4283"/>
    <property type="match status" value="1"/>
</dbReference>
<feature type="domain" description="DUF4283" evidence="1">
    <location>
        <begin position="118"/>
        <end position="192"/>
    </location>
</feature>
<protein>
    <recommendedName>
        <fullName evidence="1">DUF4283 domain-containing protein</fullName>
    </recommendedName>
</protein>
<gene>
    <name evidence="2" type="ORF">PVK06_048157</name>
</gene>
<dbReference type="PANTHER" id="PTHR31286">
    <property type="entry name" value="GLYCINE-RICH CELL WALL STRUCTURAL PROTEIN 1.8-LIKE"/>
    <property type="match status" value="1"/>
</dbReference>
<evidence type="ECO:0000313" key="3">
    <source>
        <dbReference type="Proteomes" id="UP001358586"/>
    </source>
</evidence>
<dbReference type="EMBL" id="JARKNE010000013">
    <property type="protein sequence ID" value="KAK5771901.1"/>
    <property type="molecule type" value="Genomic_DNA"/>
</dbReference>
<reference evidence="2 3" key="1">
    <citation type="submission" date="2023-03" db="EMBL/GenBank/DDBJ databases">
        <title>WGS of Gossypium arboreum.</title>
        <authorList>
            <person name="Yu D."/>
        </authorList>
    </citation>
    <scope>NUCLEOTIDE SEQUENCE [LARGE SCALE GENOMIC DNA]</scope>
    <source>
        <tissue evidence="2">Leaf</tissue>
    </source>
</reference>
<organism evidence="2 3">
    <name type="scientific">Gossypium arboreum</name>
    <name type="common">Tree cotton</name>
    <name type="synonym">Gossypium nanking</name>
    <dbReference type="NCBI Taxonomy" id="29729"/>
    <lineage>
        <taxon>Eukaryota</taxon>
        <taxon>Viridiplantae</taxon>
        <taxon>Streptophyta</taxon>
        <taxon>Embryophyta</taxon>
        <taxon>Tracheophyta</taxon>
        <taxon>Spermatophyta</taxon>
        <taxon>Magnoliopsida</taxon>
        <taxon>eudicotyledons</taxon>
        <taxon>Gunneridae</taxon>
        <taxon>Pentapetalae</taxon>
        <taxon>rosids</taxon>
        <taxon>malvids</taxon>
        <taxon>Malvales</taxon>
        <taxon>Malvaceae</taxon>
        <taxon>Malvoideae</taxon>
        <taxon>Gossypium</taxon>
    </lineage>
</organism>
<dbReference type="InterPro" id="IPR025558">
    <property type="entry name" value="DUF4283"/>
</dbReference>
<sequence length="193" mass="21961">MEISLNSSDNVSHLEIKDGDGSWTDVDHNTKKFHFKEGNGKEITDMLVESGPSLILSWKDKLLRNKSGASNKLGLDNSGAGANEDMEFYEGDIHRSIVNGIPAIDFSERIQQILFKEMEHMVVLKLLGRNIGYGALNNRIISLWNTSKPFHLMDIENGYFLAKFYSTNDYAKVLSQGPWLIYCQYLTVQHWTK</sequence>
<dbReference type="PANTHER" id="PTHR31286:SF173">
    <property type="entry name" value="DUF4283 DOMAIN-CONTAINING PROTEIN"/>
    <property type="match status" value="1"/>
</dbReference>